<proteinExistence type="predicted"/>
<organism evidence="1 2">
    <name type="scientific">Bdellovibrio bacteriovorus</name>
    <dbReference type="NCBI Taxonomy" id="959"/>
    <lineage>
        <taxon>Bacteria</taxon>
        <taxon>Pseudomonadati</taxon>
        <taxon>Bdellovibrionota</taxon>
        <taxon>Bdellovibrionia</taxon>
        <taxon>Bdellovibrionales</taxon>
        <taxon>Pseudobdellovibrionaceae</taxon>
        <taxon>Bdellovibrio</taxon>
    </lineage>
</organism>
<name>A0A162G8D7_BDEBC</name>
<comment type="caution">
    <text evidence="1">The sequence shown here is derived from an EMBL/GenBank/DDBJ whole genome shotgun (WGS) entry which is preliminary data.</text>
</comment>
<reference evidence="1 2" key="1">
    <citation type="submission" date="2016-03" db="EMBL/GenBank/DDBJ databases">
        <authorList>
            <person name="Ploux O."/>
        </authorList>
    </citation>
    <scope>NUCLEOTIDE SEQUENCE [LARGE SCALE GENOMIC DNA]</scope>
    <source>
        <strain evidence="1 2">EC13</strain>
    </source>
</reference>
<protein>
    <submittedName>
        <fullName evidence="1">Uncharacterized protein</fullName>
    </submittedName>
</protein>
<dbReference type="Proteomes" id="UP000075799">
    <property type="component" value="Unassembled WGS sequence"/>
</dbReference>
<accession>A0A162G8D7</accession>
<evidence type="ECO:0000313" key="1">
    <source>
        <dbReference type="EMBL" id="KYG65272.1"/>
    </source>
</evidence>
<dbReference type="AlphaFoldDB" id="A0A162G8D7"/>
<gene>
    <name evidence="1" type="ORF">AZI87_12005</name>
</gene>
<sequence>MADKKIALDQGPKRRIFDVKWEEGQVVTHKVSNDTCLVGIHINIKGSFVHNFTGTPSFRAEGAMDSLINYIEFVDDRQGQVKYLRPHFLHMQQISAMGTPSRRLFSVGATENLFPTTEGAPQPGTTGQVVSIDESVYLPFEHVYCEPGGFGRETTYFNTRRSTSTVLKFHCGNMARLVANAGGGITFANQKFTIQVSYVERTDFPENVVFDLWRQIQKSEPFSGQVFDKEIEVNTGTKLSGLALYTVDGSAAKAATNKLIRKLALQKNSRGAEQEIGFNTLQDANRIEYGIEPKWVNGANRMDGFAHLTQISRRDMATALDTSKEGGTSTLKLKIDTNDSSLVDYTSPATLYIVTEEVVPPKV</sequence>
<evidence type="ECO:0000313" key="2">
    <source>
        <dbReference type="Proteomes" id="UP000075799"/>
    </source>
</evidence>
<dbReference type="RefSeq" id="WP_063207304.1">
    <property type="nucleotide sequence ID" value="NZ_LUKD01000005.1"/>
</dbReference>
<dbReference type="EMBL" id="LUKD01000005">
    <property type="protein sequence ID" value="KYG65272.1"/>
    <property type="molecule type" value="Genomic_DNA"/>
</dbReference>